<evidence type="ECO:0000313" key="1">
    <source>
        <dbReference type="EMBL" id="KAA8518314.1"/>
    </source>
</evidence>
<gene>
    <name evidence="1" type="ORF">F0562_015803</name>
</gene>
<proteinExistence type="predicted"/>
<dbReference type="EMBL" id="CM018050">
    <property type="protein sequence ID" value="KAA8518314.1"/>
    <property type="molecule type" value="Genomic_DNA"/>
</dbReference>
<protein>
    <submittedName>
        <fullName evidence="1">Uncharacterized protein</fullName>
    </submittedName>
</protein>
<evidence type="ECO:0000313" key="2">
    <source>
        <dbReference type="Proteomes" id="UP000325577"/>
    </source>
</evidence>
<organism evidence="1 2">
    <name type="scientific">Nyssa sinensis</name>
    <dbReference type="NCBI Taxonomy" id="561372"/>
    <lineage>
        <taxon>Eukaryota</taxon>
        <taxon>Viridiplantae</taxon>
        <taxon>Streptophyta</taxon>
        <taxon>Embryophyta</taxon>
        <taxon>Tracheophyta</taxon>
        <taxon>Spermatophyta</taxon>
        <taxon>Magnoliopsida</taxon>
        <taxon>eudicotyledons</taxon>
        <taxon>Gunneridae</taxon>
        <taxon>Pentapetalae</taxon>
        <taxon>asterids</taxon>
        <taxon>Cornales</taxon>
        <taxon>Nyssaceae</taxon>
        <taxon>Nyssa</taxon>
    </lineage>
</organism>
<sequence>MKEVSYPKQQRDCSLFTCFLHQGSILKVCNYERKEYYFNAQAHFSELCSPGKRLWELCCSKEYVQGKSLMSYFSYINISRFILNTAGTIQIVSLLVRSLG</sequence>
<accession>A0A5J4ZKG8</accession>
<dbReference type="AlphaFoldDB" id="A0A5J4ZKG8"/>
<name>A0A5J4ZKG8_9ASTE</name>
<dbReference type="Proteomes" id="UP000325577">
    <property type="component" value="Linkage Group LG7"/>
</dbReference>
<keyword evidence="2" id="KW-1185">Reference proteome</keyword>
<reference evidence="1 2" key="1">
    <citation type="submission" date="2019-09" db="EMBL/GenBank/DDBJ databases">
        <title>A chromosome-level genome assembly of the Chinese tupelo Nyssa sinensis.</title>
        <authorList>
            <person name="Yang X."/>
            <person name="Kang M."/>
            <person name="Yang Y."/>
            <person name="Xiong H."/>
            <person name="Wang M."/>
            <person name="Zhang Z."/>
            <person name="Wang Z."/>
            <person name="Wu H."/>
            <person name="Ma T."/>
            <person name="Liu J."/>
            <person name="Xi Z."/>
        </authorList>
    </citation>
    <scope>NUCLEOTIDE SEQUENCE [LARGE SCALE GENOMIC DNA]</scope>
    <source>
        <strain evidence="1">J267</strain>
        <tissue evidence="1">Leaf</tissue>
    </source>
</reference>